<dbReference type="CDD" id="cd00761">
    <property type="entry name" value="Glyco_tranf_GTA_type"/>
    <property type="match status" value="1"/>
</dbReference>
<keyword evidence="2" id="KW-1185">Reference proteome</keyword>
<dbReference type="Gene3D" id="3.90.550.10">
    <property type="entry name" value="Spore Coat Polysaccharide Biosynthesis Protein SpsA, Chain A"/>
    <property type="match status" value="1"/>
</dbReference>
<dbReference type="InterPro" id="IPR029044">
    <property type="entry name" value="Nucleotide-diphossugar_trans"/>
</dbReference>
<evidence type="ECO:0000313" key="2">
    <source>
        <dbReference type="Proteomes" id="UP000026249"/>
    </source>
</evidence>
<gene>
    <name evidence="1" type="ORF">ACMU_18015</name>
</gene>
<dbReference type="EMBL" id="JFKE01000007">
    <property type="protein sequence ID" value="KAJ54602.1"/>
    <property type="molecule type" value="Genomic_DNA"/>
</dbReference>
<evidence type="ECO:0008006" key="3">
    <source>
        <dbReference type="Google" id="ProtNLM"/>
    </source>
</evidence>
<protein>
    <recommendedName>
        <fullName evidence="3">Glycosyltransferase 2-like domain-containing protein</fullName>
    </recommendedName>
</protein>
<reference evidence="1 2" key="1">
    <citation type="submission" date="2014-03" db="EMBL/GenBank/DDBJ databases">
        <title>Draft Genome Sequence of Actibacterium mucosum KCTC 23349, a Marine Alphaproteobacterium with Complex Ionic Requirements Isolated from Mediterranean Seawater at Malvarrosa Beach, Valencia, Spain.</title>
        <authorList>
            <person name="Arahal D.R."/>
            <person name="Shao Z."/>
            <person name="Lai Q."/>
            <person name="Pujalte M.J."/>
        </authorList>
    </citation>
    <scope>NUCLEOTIDE SEQUENCE [LARGE SCALE GENOMIC DNA]</scope>
    <source>
        <strain evidence="1 2">KCTC 23349</strain>
    </source>
</reference>
<evidence type="ECO:0000313" key="1">
    <source>
        <dbReference type="EMBL" id="KAJ54602.1"/>
    </source>
</evidence>
<dbReference type="AlphaFoldDB" id="A0A037ZEN2"/>
<organism evidence="1 2">
    <name type="scientific">Actibacterium mucosum KCTC 23349</name>
    <dbReference type="NCBI Taxonomy" id="1454373"/>
    <lineage>
        <taxon>Bacteria</taxon>
        <taxon>Pseudomonadati</taxon>
        <taxon>Pseudomonadota</taxon>
        <taxon>Alphaproteobacteria</taxon>
        <taxon>Rhodobacterales</taxon>
        <taxon>Roseobacteraceae</taxon>
        <taxon>Actibacterium</taxon>
    </lineage>
</organism>
<dbReference type="STRING" id="1454373.ACMU_18015"/>
<accession>A0A037ZEN2</accession>
<name>A0A037ZEN2_9RHOB</name>
<dbReference type="Proteomes" id="UP000026249">
    <property type="component" value="Unassembled WGS sequence"/>
</dbReference>
<proteinExistence type="predicted"/>
<sequence length="261" mass="29089">MAAQDHPIDIWVIVENGSTDGSREDLANRSVPKNVRELVVLNEDTESGDYALGAKYARIVNRGFEEIKTRTDLGAEDLIGILDADSFPDPNYYSTLSAAFDANPRLGIASGKSLDEGSDKVSIHAADWVRGSCRMWRGQCMLQSGYTIGPSADTLSLARAEIDGWEAKVIDGTLFRAREVGTRSKQRYYGASAYFRGNTPAYAMLRFAKFVGYGRFGDGYDYLAGYFGDYLKRAPRLEDVPLREYFGSYISRKISRRFSRA</sequence>
<dbReference type="SUPFAM" id="SSF53448">
    <property type="entry name" value="Nucleotide-diphospho-sugar transferases"/>
    <property type="match status" value="1"/>
</dbReference>
<comment type="caution">
    <text evidence="1">The sequence shown here is derived from an EMBL/GenBank/DDBJ whole genome shotgun (WGS) entry which is preliminary data.</text>
</comment>